<dbReference type="OrthoDB" id="428342at2759"/>
<dbReference type="PANTHER" id="PTHR21581:SF6">
    <property type="entry name" value="TRAFFICKING PROTEIN PARTICLE COMPLEX SUBUNIT 12"/>
    <property type="match status" value="1"/>
</dbReference>
<dbReference type="InterPro" id="IPR011990">
    <property type="entry name" value="TPR-like_helical_dom_sf"/>
</dbReference>
<organism evidence="2 3">
    <name type="scientific">Nannochloropsis salina CCMP1776</name>
    <dbReference type="NCBI Taxonomy" id="1027361"/>
    <lineage>
        <taxon>Eukaryota</taxon>
        <taxon>Sar</taxon>
        <taxon>Stramenopiles</taxon>
        <taxon>Ochrophyta</taxon>
        <taxon>Eustigmatophyceae</taxon>
        <taxon>Eustigmatales</taxon>
        <taxon>Monodopsidaceae</taxon>
        <taxon>Microchloropsis</taxon>
        <taxon>Microchloropsis salina</taxon>
    </lineage>
</organism>
<feature type="region of interest" description="Disordered" evidence="1">
    <location>
        <begin position="166"/>
        <end position="185"/>
    </location>
</feature>
<reference evidence="2 3" key="1">
    <citation type="submission" date="2019-01" db="EMBL/GenBank/DDBJ databases">
        <title>Nuclear Genome Assembly of the Microalgal Biofuel strain Nannochloropsis salina CCMP1776.</title>
        <authorList>
            <person name="Hovde B."/>
        </authorList>
    </citation>
    <scope>NUCLEOTIDE SEQUENCE [LARGE SCALE GENOMIC DNA]</scope>
    <source>
        <strain evidence="2 3">CCMP1776</strain>
    </source>
</reference>
<feature type="region of interest" description="Disordered" evidence="1">
    <location>
        <begin position="1"/>
        <end position="27"/>
    </location>
</feature>
<feature type="compositionally biased region" description="Basic and acidic residues" evidence="1">
    <location>
        <begin position="169"/>
        <end position="178"/>
    </location>
</feature>
<protein>
    <submittedName>
        <fullName evidence="2">Uncharacterized protein</fullName>
    </submittedName>
</protein>
<accession>A0A4D9D370</accession>
<dbReference type="SUPFAM" id="SSF48452">
    <property type="entry name" value="TPR-like"/>
    <property type="match status" value="1"/>
</dbReference>
<dbReference type="PANTHER" id="PTHR21581">
    <property type="entry name" value="D-ALANYL-D-ALANINE CARBOXYPEPTIDASE"/>
    <property type="match status" value="1"/>
</dbReference>
<comment type="caution">
    <text evidence="2">The sequence shown here is derived from an EMBL/GenBank/DDBJ whole genome shotgun (WGS) entry which is preliminary data.</text>
</comment>
<dbReference type="Gene3D" id="1.25.40.10">
    <property type="entry name" value="Tetratricopeptide repeat domain"/>
    <property type="match status" value="1"/>
</dbReference>
<evidence type="ECO:0000313" key="2">
    <source>
        <dbReference type="EMBL" id="TFJ85434.1"/>
    </source>
</evidence>
<proteinExistence type="predicted"/>
<keyword evidence="3" id="KW-1185">Reference proteome</keyword>
<name>A0A4D9D370_9STRA</name>
<evidence type="ECO:0000256" key="1">
    <source>
        <dbReference type="SAM" id="MobiDB-lite"/>
    </source>
</evidence>
<dbReference type="Proteomes" id="UP000355283">
    <property type="component" value="Unassembled WGS sequence"/>
</dbReference>
<gene>
    <name evidence="2" type="ORF">NSK_003307</name>
</gene>
<dbReference type="AlphaFoldDB" id="A0A4D9D370"/>
<feature type="compositionally biased region" description="Basic and acidic residues" evidence="1">
    <location>
        <begin position="1"/>
        <end position="16"/>
    </location>
</feature>
<dbReference type="EMBL" id="SDOX01000012">
    <property type="protein sequence ID" value="TFJ85434.1"/>
    <property type="molecule type" value="Genomic_DNA"/>
</dbReference>
<sequence length="514" mass="57056">MSGYQGKEKERQRVEEEPPTSGIDGGDVSTLFHLTDRFLAESSGVLPHPEGFRSRRGLVALCRMRAWKTVLEVTNRLTGGGGEDGREGGGEEEVESMMDVVTSSFLALRGLGRRQAVKARLERVREEAPLPFLLLAADAWVWLGEEEKACDVLYRMQRRVQQELVGGKQGREGGKEGGRAGFGGPTRGEWRTCFPSLRTWTLSTPVEGLAGEAAWWMAKIQMGLVNAYLHAHQWRNALTCLDGIRRSLSRAVEGEEGREGGKGGGKEGEEERLFLHMAQVEVLQRIGRVFLQVGNVQEARRFWNHAEILVLKAKSCALSTQHFSSQGHEEQATPALLPPRPPSRPPYFLGWAESQVGMGKGLLAVAEGRWEDAQRNFQKVAAAERTRLLEDPFVFDPALSPSPGSSGPSSPPFPSPSPWPSLLLPSPEDNLLLPAIINLAVLSLHRGNVHAAIHILENFIREDPPRNMTENLVLNLSYFYDLVGDKASRDEKMKVLEAVARRFRLDDIEARFFS</sequence>
<evidence type="ECO:0000313" key="3">
    <source>
        <dbReference type="Proteomes" id="UP000355283"/>
    </source>
</evidence>